<gene>
    <name evidence="1" type="ORF">PanWU01x14_298060</name>
</gene>
<comment type="caution">
    <text evidence="1">The sequence shown here is derived from an EMBL/GenBank/DDBJ whole genome shotgun (WGS) entry which is preliminary data.</text>
</comment>
<dbReference type="EMBL" id="JXTB01000441">
    <property type="protein sequence ID" value="PON40319.1"/>
    <property type="molecule type" value="Genomic_DNA"/>
</dbReference>
<organism evidence="1 2">
    <name type="scientific">Parasponia andersonii</name>
    <name type="common">Sponia andersonii</name>
    <dbReference type="NCBI Taxonomy" id="3476"/>
    <lineage>
        <taxon>Eukaryota</taxon>
        <taxon>Viridiplantae</taxon>
        <taxon>Streptophyta</taxon>
        <taxon>Embryophyta</taxon>
        <taxon>Tracheophyta</taxon>
        <taxon>Spermatophyta</taxon>
        <taxon>Magnoliopsida</taxon>
        <taxon>eudicotyledons</taxon>
        <taxon>Gunneridae</taxon>
        <taxon>Pentapetalae</taxon>
        <taxon>rosids</taxon>
        <taxon>fabids</taxon>
        <taxon>Rosales</taxon>
        <taxon>Cannabaceae</taxon>
        <taxon>Parasponia</taxon>
    </lineage>
</organism>
<evidence type="ECO:0000313" key="2">
    <source>
        <dbReference type="Proteomes" id="UP000237105"/>
    </source>
</evidence>
<evidence type="ECO:0000313" key="1">
    <source>
        <dbReference type="EMBL" id="PON40319.1"/>
    </source>
</evidence>
<dbReference type="Proteomes" id="UP000237105">
    <property type="component" value="Unassembled WGS sequence"/>
</dbReference>
<keyword evidence="2" id="KW-1185">Reference proteome</keyword>
<reference evidence="2" key="1">
    <citation type="submission" date="2016-06" db="EMBL/GenBank/DDBJ databases">
        <title>Parallel loss of symbiosis genes in relatives of nitrogen-fixing non-legume Parasponia.</title>
        <authorList>
            <person name="Van Velzen R."/>
            <person name="Holmer R."/>
            <person name="Bu F."/>
            <person name="Rutten L."/>
            <person name="Van Zeijl A."/>
            <person name="Liu W."/>
            <person name="Santuari L."/>
            <person name="Cao Q."/>
            <person name="Sharma T."/>
            <person name="Shen D."/>
            <person name="Roswanjaya Y."/>
            <person name="Wardhani T."/>
            <person name="Kalhor M.S."/>
            <person name="Jansen J."/>
            <person name="Van den Hoogen J."/>
            <person name="Gungor B."/>
            <person name="Hartog M."/>
            <person name="Hontelez J."/>
            <person name="Verver J."/>
            <person name="Yang W.-C."/>
            <person name="Schijlen E."/>
            <person name="Repin R."/>
            <person name="Schilthuizen M."/>
            <person name="Schranz E."/>
            <person name="Heidstra R."/>
            <person name="Miyata K."/>
            <person name="Fedorova E."/>
            <person name="Kohlen W."/>
            <person name="Bisseling T."/>
            <person name="Smit S."/>
            <person name="Geurts R."/>
        </authorList>
    </citation>
    <scope>NUCLEOTIDE SEQUENCE [LARGE SCALE GENOMIC DNA]</scope>
    <source>
        <strain evidence="2">cv. WU1-14</strain>
    </source>
</reference>
<sequence>KENEMIKLIEFYILNRYLEEQSSMDLHVFTFVGSIAKLPLRKLNKKRKKNEAFRPFGLLTKRVTRDNRASNSPTITLAIASSKPFFSVLFFFSTTGDSPPNKYLYPTTVKKTFFFLAGFYWKNIGNLFGEHQQIKPRT</sequence>
<dbReference type="AlphaFoldDB" id="A0A2P5AUU8"/>
<feature type="non-terminal residue" evidence="1">
    <location>
        <position position="1"/>
    </location>
</feature>
<proteinExistence type="predicted"/>
<accession>A0A2P5AUU8</accession>
<name>A0A2P5AUU8_PARAD</name>
<protein>
    <submittedName>
        <fullName evidence="1">Uncharacterized protein</fullName>
    </submittedName>
</protein>